<keyword evidence="1" id="KW-0378">Hydrolase</keyword>
<dbReference type="AlphaFoldDB" id="A0A1H1H7J4"/>
<evidence type="ECO:0000256" key="1">
    <source>
        <dbReference type="ARBA" id="ARBA00022801"/>
    </source>
</evidence>
<name>A0A1H1H7J4_9BURK</name>
<dbReference type="Proteomes" id="UP000183487">
    <property type="component" value="Unassembled WGS sequence"/>
</dbReference>
<dbReference type="PANTHER" id="PTHR22946">
    <property type="entry name" value="DIENELACTONE HYDROLASE DOMAIN-CONTAINING PROTEIN-RELATED"/>
    <property type="match status" value="1"/>
</dbReference>
<evidence type="ECO:0000313" key="3">
    <source>
        <dbReference type="EMBL" id="SDR21349.1"/>
    </source>
</evidence>
<dbReference type="GO" id="GO:0052689">
    <property type="term" value="F:carboxylic ester hydrolase activity"/>
    <property type="evidence" value="ECO:0007669"/>
    <property type="project" value="UniProtKB-ARBA"/>
</dbReference>
<gene>
    <name evidence="3" type="ORF">SAMN05443245_3602</name>
</gene>
<dbReference type="OrthoDB" id="9805123at2"/>
<evidence type="ECO:0000259" key="2">
    <source>
        <dbReference type="Pfam" id="PF02129"/>
    </source>
</evidence>
<dbReference type="SUPFAM" id="SSF53474">
    <property type="entry name" value="alpha/beta-Hydrolases"/>
    <property type="match status" value="1"/>
</dbReference>
<proteinExistence type="predicted"/>
<feature type="domain" description="Xaa-Pro dipeptidyl-peptidase-like" evidence="2">
    <location>
        <begin position="15"/>
        <end position="276"/>
    </location>
</feature>
<accession>A0A1H1H7J4</accession>
<dbReference type="InterPro" id="IPR000383">
    <property type="entry name" value="Xaa-Pro-like_dom"/>
</dbReference>
<dbReference type="InterPro" id="IPR029058">
    <property type="entry name" value="AB_hydrolase_fold"/>
</dbReference>
<dbReference type="RefSeq" id="WP_074767137.1">
    <property type="nucleotide sequence ID" value="NZ_FNKP01000002.1"/>
</dbReference>
<keyword evidence="4" id="KW-1185">Reference proteome</keyword>
<dbReference type="InterPro" id="IPR050261">
    <property type="entry name" value="FrsA_esterase"/>
</dbReference>
<reference evidence="4" key="1">
    <citation type="submission" date="2016-10" db="EMBL/GenBank/DDBJ databases">
        <authorList>
            <person name="Varghese N."/>
        </authorList>
    </citation>
    <scope>NUCLEOTIDE SEQUENCE [LARGE SCALE GENOMIC DNA]</scope>
    <source>
        <strain evidence="4">GAS106B</strain>
    </source>
</reference>
<protein>
    <recommendedName>
        <fullName evidence="2">Xaa-Pro dipeptidyl-peptidase-like domain-containing protein</fullName>
    </recommendedName>
</protein>
<dbReference type="Pfam" id="PF02129">
    <property type="entry name" value="Peptidase_S15"/>
    <property type="match status" value="1"/>
</dbReference>
<dbReference type="ESTHER" id="9burk-a0a1h1h7j4">
    <property type="family name" value="Xaa-Pro-like_dom"/>
</dbReference>
<evidence type="ECO:0000313" key="4">
    <source>
        <dbReference type="Proteomes" id="UP000183487"/>
    </source>
</evidence>
<dbReference type="Gene3D" id="3.40.50.1820">
    <property type="entry name" value="alpha/beta hydrolase"/>
    <property type="match status" value="1"/>
</dbReference>
<dbReference type="PANTHER" id="PTHR22946:SF9">
    <property type="entry name" value="POLYKETIDE TRANSFERASE AF380"/>
    <property type="match status" value="1"/>
</dbReference>
<dbReference type="EMBL" id="FNKP01000002">
    <property type="protein sequence ID" value="SDR21349.1"/>
    <property type="molecule type" value="Genomic_DNA"/>
</dbReference>
<dbReference type="Gene3D" id="1.10.10.800">
    <property type="match status" value="1"/>
</dbReference>
<organism evidence="3 4">
    <name type="scientific">Paraburkholderia fungorum</name>
    <dbReference type="NCBI Taxonomy" id="134537"/>
    <lineage>
        <taxon>Bacteria</taxon>
        <taxon>Pseudomonadati</taxon>
        <taxon>Pseudomonadota</taxon>
        <taxon>Betaproteobacteria</taxon>
        <taxon>Burkholderiales</taxon>
        <taxon>Burkholderiaceae</taxon>
        <taxon>Paraburkholderia</taxon>
    </lineage>
</organism>
<sequence>MTFSKQDIRFPVEGGIELAAWLFVPEQRSAPLPAITMAHGYGGTRYHGIEKMATFFAEAGFVVLLHDHRGFGDSGGQPRQDINPWQQITDWRRAISYLQTRPEVDEARIGLWGTSYAGGHAIVLGATDRRLKAIVSQVPTIDGHAASLRRITPDAVAALEARFDADERAQLRGEAPATQQIVSEDASRPSTYQAADVVSFYLQPVPEGVWENRVTLRSTRWARMYSPGEFIRRVSPTPLLMVVAEHDHTAATDLALQAYENALQPKQLLMIKGGHFDPYLSEFDNASRSAADWFKAHL</sequence>